<dbReference type="Proteomes" id="UP000784294">
    <property type="component" value="Unassembled WGS sequence"/>
</dbReference>
<evidence type="ECO:0000313" key="3">
    <source>
        <dbReference type="Proteomes" id="UP000784294"/>
    </source>
</evidence>
<dbReference type="AlphaFoldDB" id="A0A448XD86"/>
<sequence>MFVGRMRESLGLTVVSALGRGDDALTHSVIDALNTLLQPMHEDPDIRQEQLNKTSILSSDVFMARLVNLFALHSFILGSSH</sequence>
<organism evidence="2 3">
    <name type="scientific">Protopolystoma xenopodis</name>
    <dbReference type="NCBI Taxonomy" id="117903"/>
    <lineage>
        <taxon>Eukaryota</taxon>
        <taxon>Metazoa</taxon>
        <taxon>Spiralia</taxon>
        <taxon>Lophotrochozoa</taxon>
        <taxon>Platyhelminthes</taxon>
        <taxon>Monogenea</taxon>
        <taxon>Polyopisthocotylea</taxon>
        <taxon>Polystomatidea</taxon>
        <taxon>Polystomatidae</taxon>
        <taxon>Protopolystoma</taxon>
    </lineage>
</organism>
<feature type="domain" description="DnaJ homologue subfamily C GRV2/DNAJC13 N-terminal" evidence="1">
    <location>
        <begin position="3"/>
        <end position="73"/>
    </location>
</feature>
<dbReference type="OrthoDB" id="69656at2759"/>
<proteinExistence type="predicted"/>
<evidence type="ECO:0000313" key="2">
    <source>
        <dbReference type="EMBL" id="VEL33826.1"/>
    </source>
</evidence>
<comment type="caution">
    <text evidence="2">The sequence shown here is derived from an EMBL/GenBank/DDBJ whole genome shotgun (WGS) entry which is preliminary data.</text>
</comment>
<dbReference type="EMBL" id="CAAALY010246486">
    <property type="protein sequence ID" value="VEL33826.1"/>
    <property type="molecule type" value="Genomic_DNA"/>
</dbReference>
<protein>
    <recommendedName>
        <fullName evidence="1">DnaJ homologue subfamily C GRV2/DNAJC13 N-terminal domain-containing protein</fullName>
    </recommendedName>
</protein>
<dbReference type="InterPro" id="IPR045802">
    <property type="entry name" value="GRV2/DNAJC13_N"/>
</dbReference>
<reference evidence="2" key="1">
    <citation type="submission" date="2018-11" db="EMBL/GenBank/DDBJ databases">
        <authorList>
            <consortium name="Pathogen Informatics"/>
        </authorList>
    </citation>
    <scope>NUCLEOTIDE SEQUENCE</scope>
</reference>
<accession>A0A448XD86</accession>
<keyword evidence="3" id="KW-1185">Reference proteome</keyword>
<gene>
    <name evidence="2" type="ORF">PXEA_LOCUS27266</name>
</gene>
<evidence type="ECO:0000259" key="1">
    <source>
        <dbReference type="Pfam" id="PF19432"/>
    </source>
</evidence>
<name>A0A448XD86_9PLAT</name>
<dbReference type="Pfam" id="PF19432">
    <property type="entry name" value="RME-8_N"/>
    <property type="match status" value="1"/>
</dbReference>